<dbReference type="AlphaFoldDB" id="A0A1H3FBU2"/>
<keyword evidence="3" id="KW-1185">Reference proteome</keyword>
<organism evidence="2 3">
    <name type="scientific">Lachnobacterium bovis DSM 14045</name>
    <dbReference type="NCBI Taxonomy" id="1122142"/>
    <lineage>
        <taxon>Bacteria</taxon>
        <taxon>Bacillati</taxon>
        <taxon>Bacillota</taxon>
        <taxon>Clostridia</taxon>
        <taxon>Lachnospirales</taxon>
        <taxon>Lachnospiraceae</taxon>
        <taxon>Lachnobacterium</taxon>
    </lineage>
</organism>
<dbReference type="Proteomes" id="UP000183918">
    <property type="component" value="Unassembled WGS sequence"/>
</dbReference>
<evidence type="ECO:0000313" key="2">
    <source>
        <dbReference type="EMBL" id="SDX87619.1"/>
    </source>
</evidence>
<feature type="transmembrane region" description="Helical" evidence="1">
    <location>
        <begin position="175"/>
        <end position="199"/>
    </location>
</feature>
<evidence type="ECO:0000313" key="3">
    <source>
        <dbReference type="Proteomes" id="UP000183918"/>
    </source>
</evidence>
<accession>A0A1H3FBU2</accession>
<sequence>MTFNINFDLCAIVINTFLMYILVNRKDMSRNYNKVFLVQMVCALLSCVFDILSATAIMNKNFSKLAIASFTSFYNLFHSFIPFMYVLYVILLTGVILKEKNEKIRIFCVSIPIIIIVGLLSVNGIYHFVFSIDDNLEYHREPMLYFIYICAFLYIIQGVYYLIRYGAAISSKKKLSIYLLIVFSIGSIIFQAFFTSILVELFAEAITSCGILFFTEDGVDVKNPITSIYNKTAFMEDNDIFYNLNREYFVFGIKILDFDRIKLRYGNTNTEKMLNEIAFKLVEIADEESVYELDNGSFAILVVKYSEYKISKLEDNINKMFEKGWNYEKIVIDLMVQVNKIFVPQDADSVTKLINKIQKIQIKLSPESDKIDLKEKNLVHYV</sequence>
<dbReference type="InterPro" id="IPR029787">
    <property type="entry name" value="Nucleotide_cyclase"/>
</dbReference>
<dbReference type="OrthoDB" id="2039528at2"/>
<name>A0A1H3FBU2_9FIRM</name>
<feature type="transmembrane region" description="Helical" evidence="1">
    <location>
        <begin position="6"/>
        <end position="23"/>
    </location>
</feature>
<dbReference type="STRING" id="1122142.SAMN02910414_00206"/>
<feature type="transmembrane region" description="Helical" evidence="1">
    <location>
        <begin position="77"/>
        <end position="97"/>
    </location>
</feature>
<keyword evidence="1" id="KW-1133">Transmembrane helix</keyword>
<evidence type="ECO:0000256" key="1">
    <source>
        <dbReference type="SAM" id="Phobius"/>
    </source>
</evidence>
<feature type="transmembrane region" description="Helical" evidence="1">
    <location>
        <begin position="145"/>
        <end position="163"/>
    </location>
</feature>
<keyword evidence="1" id="KW-0812">Transmembrane</keyword>
<dbReference type="SUPFAM" id="SSF55073">
    <property type="entry name" value="Nucleotide cyclase"/>
    <property type="match status" value="1"/>
</dbReference>
<dbReference type="RefSeq" id="WP_074715238.1">
    <property type="nucleotide sequence ID" value="NZ_FNPG01000004.1"/>
</dbReference>
<dbReference type="InterPro" id="IPR043128">
    <property type="entry name" value="Rev_trsase/Diguanyl_cyclase"/>
</dbReference>
<gene>
    <name evidence="2" type="ORF">SAMN02910414_00206</name>
</gene>
<dbReference type="Gene3D" id="3.30.70.270">
    <property type="match status" value="1"/>
</dbReference>
<keyword evidence="1" id="KW-0472">Membrane</keyword>
<feature type="transmembrane region" description="Helical" evidence="1">
    <location>
        <begin position="104"/>
        <end position="125"/>
    </location>
</feature>
<dbReference type="EMBL" id="FNPG01000004">
    <property type="protein sequence ID" value="SDX87619.1"/>
    <property type="molecule type" value="Genomic_DNA"/>
</dbReference>
<reference evidence="2 3" key="1">
    <citation type="submission" date="2016-10" db="EMBL/GenBank/DDBJ databases">
        <authorList>
            <person name="de Groot N.N."/>
        </authorList>
    </citation>
    <scope>NUCLEOTIDE SEQUENCE [LARGE SCALE GENOMIC DNA]</scope>
    <source>
        <strain evidence="2 3">DSM 14045</strain>
    </source>
</reference>
<feature type="transmembrane region" description="Helical" evidence="1">
    <location>
        <begin position="35"/>
        <end position="57"/>
    </location>
</feature>
<protein>
    <submittedName>
        <fullName evidence="2">GGDEF domain-containing protein, diguanylate cyclase (C-di-GMP synthetase) or its enzymatically inactive variants</fullName>
    </submittedName>
</protein>
<proteinExistence type="predicted"/>